<organism evidence="2 3">
    <name type="scientific">Podospora australis</name>
    <dbReference type="NCBI Taxonomy" id="1536484"/>
    <lineage>
        <taxon>Eukaryota</taxon>
        <taxon>Fungi</taxon>
        <taxon>Dikarya</taxon>
        <taxon>Ascomycota</taxon>
        <taxon>Pezizomycotina</taxon>
        <taxon>Sordariomycetes</taxon>
        <taxon>Sordariomycetidae</taxon>
        <taxon>Sordariales</taxon>
        <taxon>Podosporaceae</taxon>
        <taxon>Podospora</taxon>
    </lineage>
</organism>
<name>A0AAN7AG79_9PEZI</name>
<gene>
    <name evidence="2" type="ORF">QBC35DRAFT_452229</name>
</gene>
<comment type="caution">
    <text evidence="2">The sequence shown here is derived from an EMBL/GenBank/DDBJ whole genome shotgun (WGS) entry which is preliminary data.</text>
</comment>
<keyword evidence="3" id="KW-1185">Reference proteome</keyword>
<evidence type="ECO:0008006" key="4">
    <source>
        <dbReference type="Google" id="ProtNLM"/>
    </source>
</evidence>
<keyword evidence="1" id="KW-0732">Signal</keyword>
<accession>A0AAN7AG79</accession>
<evidence type="ECO:0000256" key="1">
    <source>
        <dbReference type="SAM" id="SignalP"/>
    </source>
</evidence>
<reference evidence="2" key="1">
    <citation type="journal article" date="2023" name="Mol. Phylogenet. Evol.">
        <title>Genome-scale phylogeny and comparative genomics of the fungal order Sordariales.</title>
        <authorList>
            <person name="Hensen N."/>
            <person name="Bonometti L."/>
            <person name="Westerberg I."/>
            <person name="Brannstrom I.O."/>
            <person name="Guillou S."/>
            <person name="Cros-Aarteil S."/>
            <person name="Calhoun S."/>
            <person name="Haridas S."/>
            <person name="Kuo A."/>
            <person name="Mondo S."/>
            <person name="Pangilinan J."/>
            <person name="Riley R."/>
            <person name="LaButti K."/>
            <person name="Andreopoulos B."/>
            <person name="Lipzen A."/>
            <person name="Chen C."/>
            <person name="Yan M."/>
            <person name="Daum C."/>
            <person name="Ng V."/>
            <person name="Clum A."/>
            <person name="Steindorff A."/>
            <person name="Ohm R.A."/>
            <person name="Martin F."/>
            <person name="Silar P."/>
            <person name="Natvig D.O."/>
            <person name="Lalanne C."/>
            <person name="Gautier V."/>
            <person name="Ament-Velasquez S.L."/>
            <person name="Kruys A."/>
            <person name="Hutchinson M.I."/>
            <person name="Powell A.J."/>
            <person name="Barry K."/>
            <person name="Miller A.N."/>
            <person name="Grigoriev I.V."/>
            <person name="Debuchy R."/>
            <person name="Gladieux P."/>
            <person name="Hiltunen Thoren M."/>
            <person name="Johannesson H."/>
        </authorList>
    </citation>
    <scope>NUCLEOTIDE SEQUENCE</scope>
    <source>
        <strain evidence="2">PSN309</strain>
    </source>
</reference>
<evidence type="ECO:0000313" key="3">
    <source>
        <dbReference type="Proteomes" id="UP001302126"/>
    </source>
</evidence>
<sequence>MKLKPLNLTLIALLFTGAETAPSPAAEQALPSPPKDLMPKKEWPKMHAEAAYNYVPVNRLKDAAQCLANWCDRGGAAVRGDRTHHLWPGGGWGGCWTDEMEGENAIVFVCNLDGNVAQRCTATGLYKALAFLGEDSIKQGANDTLKWTGRVHDRKSPRHHLVYGFDRYCAGSTQCGGLYDPAEYCHQLFKHAPPVAQHWEKVGTHIGNEKIPEDQLYDDE</sequence>
<feature type="signal peptide" evidence="1">
    <location>
        <begin position="1"/>
        <end position="20"/>
    </location>
</feature>
<proteinExistence type="predicted"/>
<dbReference type="Proteomes" id="UP001302126">
    <property type="component" value="Unassembled WGS sequence"/>
</dbReference>
<reference evidence="2" key="2">
    <citation type="submission" date="2023-05" db="EMBL/GenBank/DDBJ databases">
        <authorList>
            <consortium name="Lawrence Berkeley National Laboratory"/>
            <person name="Steindorff A."/>
            <person name="Hensen N."/>
            <person name="Bonometti L."/>
            <person name="Westerberg I."/>
            <person name="Brannstrom I.O."/>
            <person name="Guillou S."/>
            <person name="Cros-Aarteil S."/>
            <person name="Calhoun S."/>
            <person name="Haridas S."/>
            <person name="Kuo A."/>
            <person name="Mondo S."/>
            <person name="Pangilinan J."/>
            <person name="Riley R."/>
            <person name="Labutti K."/>
            <person name="Andreopoulos B."/>
            <person name="Lipzen A."/>
            <person name="Chen C."/>
            <person name="Yanf M."/>
            <person name="Daum C."/>
            <person name="Ng V."/>
            <person name="Clum A."/>
            <person name="Ohm R."/>
            <person name="Martin F."/>
            <person name="Silar P."/>
            <person name="Natvig D."/>
            <person name="Lalanne C."/>
            <person name="Gautier V."/>
            <person name="Ament-Velasquez S.L."/>
            <person name="Kruys A."/>
            <person name="Hutchinson M.I."/>
            <person name="Powell A.J."/>
            <person name="Barry K."/>
            <person name="Miller A.N."/>
            <person name="Grigoriev I.V."/>
            <person name="Debuchy R."/>
            <person name="Gladieux P."/>
            <person name="Thoren M.H."/>
            <person name="Johannesson H."/>
        </authorList>
    </citation>
    <scope>NUCLEOTIDE SEQUENCE</scope>
    <source>
        <strain evidence="2">PSN309</strain>
    </source>
</reference>
<dbReference type="AlphaFoldDB" id="A0AAN7AG79"/>
<protein>
    <recommendedName>
        <fullName evidence="4">Ecp2 effector protein domain-containing protein</fullName>
    </recommendedName>
</protein>
<dbReference type="EMBL" id="MU864402">
    <property type="protein sequence ID" value="KAK4187446.1"/>
    <property type="molecule type" value="Genomic_DNA"/>
</dbReference>
<evidence type="ECO:0000313" key="2">
    <source>
        <dbReference type="EMBL" id="KAK4187446.1"/>
    </source>
</evidence>
<feature type="chain" id="PRO_5042929265" description="Ecp2 effector protein domain-containing protein" evidence="1">
    <location>
        <begin position="21"/>
        <end position="220"/>
    </location>
</feature>